<dbReference type="EMBL" id="CM037155">
    <property type="protein sequence ID" value="KAH7846104.1"/>
    <property type="molecule type" value="Genomic_DNA"/>
</dbReference>
<gene>
    <name evidence="1" type="ORF">Vadar_009997</name>
</gene>
<name>A0ACB7XYU0_9ERIC</name>
<comment type="caution">
    <text evidence="1">The sequence shown here is derived from an EMBL/GenBank/DDBJ whole genome shotgun (WGS) entry which is preliminary data.</text>
</comment>
<dbReference type="Proteomes" id="UP000828048">
    <property type="component" value="Chromosome 5"/>
</dbReference>
<proteinExistence type="predicted"/>
<accession>A0ACB7XYU0</accession>
<sequence>MDCETTPSDFTLDYGSVNSLQSQETLSQDSPVRESMSTEWTDKKHSMYLKSMEASFVNDLYNSADTLGWRSQRQLGEKHSNTCISSGQYKVLRGGCWEKNVLSCDLQERISFGSLELRTIHKIALAPADLTANMKQFPLCRSDSVGNDTEVTDQNFIDEDSEGEKANHVHEAKRRKILVVPTSSNDQVVPFGKRPLTQIVRKNPSVSGRKRS</sequence>
<organism evidence="1 2">
    <name type="scientific">Vaccinium darrowii</name>
    <dbReference type="NCBI Taxonomy" id="229202"/>
    <lineage>
        <taxon>Eukaryota</taxon>
        <taxon>Viridiplantae</taxon>
        <taxon>Streptophyta</taxon>
        <taxon>Embryophyta</taxon>
        <taxon>Tracheophyta</taxon>
        <taxon>Spermatophyta</taxon>
        <taxon>Magnoliopsida</taxon>
        <taxon>eudicotyledons</taxon>
        <taxon>Gunneridae</taxon>
        <taxon>Pentapetalae</taxon>
        <taxon>asterids</taxon>
        <taxon>Ericales</taxon>
        <taxon>Ericaceae</taxon>
        <taxon>Vaccinioideae</taxon>
        <taxon>Vaccinieae</taxon>
        <taxon>Vaccinium</taxon>
    </lineage>
</organism>
<protein>
    <submittedName>
        <fullName evidence="1">Uncharacterized protein</fullName>
    </submittedName>
</protein>
<reference evidence="1 2" key="1">
    <citation type="journal article" date="2021" name="Hortic Res">
        <title>High-quality reference genome and annotation aids understanding of berry development for evergreen blueberry (Vaccinium darrowii).</title>
        <authorList>
            <person name="Yu J."/>
            <person name="Hulse-Kemp A.M."/>
            <person name="Babiker E."/>
            <person name="Staton M."/>
        </authorList>
    </citation>
    <scope>NUCLEOTIDE SEQUENCE [LARGE SCALE GENOMIC DNA]</scope>
    <source>
        <strain evidence="2">cv. NJ 8807/NJ 8810</strain>
        <tissue evidence="1">Young leaf</tissue>
    </source>
</reference>
<keyword evidence="2" id="KW-1185">Reference proteome</keyword>
<evidence type="ECO:0000313" key="1">
    <source>
        <dbReference type="EMBL" id="KAH7846104.1"/>
    </source>
</evidence>
<evidence type="ECO:0000313" key="2">
    <source>
        <dbReference type="Proteomes" id="UP000828048"/>
    </source>
</evidence>